<dbReference type="InterPro" id="IPR006076">
    <property type="entry name" value="FAD-dep_OxRdtase"/>
</dbReference>
<reference evidence="3 4" key="1">
    <citation type="submission" date="2019-10" db="EMBL/GenBank/DDBJ databases">
        <title>Epibacterium sp. nov., isolated from seawater.</title>
        <authorList>
            <person name="Zhang X."/>
            <person name="Li N."/>
        </authorList>
    </citation>
    <scope>NUCLEOTIDE SEQUENCE [LARGE SCALE GENOMIC DNA]</scope>
    <source>
        <strain evidence="3 4">SM1979</strain>
    </source>
</reference>
<dbReference type="PANTHER" id="PTHR13847:SF281">
    <property type="entry name" value="FAD DEPENDENT OXIDOREDUCTASE DOMAIN-CONTAINING PROTEIN"/>
    <property type="match status" value="1"/>
</dbReference>
<dbReference type="Pfam" id="PF01266">
    <property type="entry name" value="DAO"/>
    <property type="match status" value="1"/>
</dbReference>
<evidence type="ECO:0000259" key="2">
    <source>
        <dbReference type="Pfam" id="PF01266"/>
    </source>
</evidence>
<evidence type="ECO:0000313" key="4">
    <source>
        <dbReference type="Proteomes" id="UP000444174"/>
    </source>
</evidence>
<evidence type="ECO:0000313" key="3">
    <source>
        <dbReference type="EMBL" id="MQQ08485.1"/>
    </source>
</evidence>
<gene>
    <name evidence="3" type="ORF">GFB49_08490</name>
</gene>
<dbReference type="InterPro" id="IPR036188">
    <property type="entry name" value="FAD/NAD-bd_sf"/>
</dbReference>
<feature type="domain" description="FAD dependent oxidoreductase" evidence="2">
    <location>
        <begin position="40"/>
        <end position="399"/>
    </location>
</feature>
<keyword evidence="4" id="KW-1185">Reference proteome</keyword>
<dbReference type="AlphaFoldDB" id="A0A843YFN3"/>
<sequence>MMQRIFPAFTYSEGPRDNCWWDDTIKRPTWPTFGGTRTVDVAIIGGGFTGISAAYHLARAGVHVAVVEAETPAWGASGRNGGFCCLGGAKLSQTAMQRRFGVAATETYLHSEVAAVELAKQLIDFHNIDVDAHSQGETQMAHSPRAMEALRRAADAAAAANVPVTLTEPQDLAAAGLNGGFFGALTTPVGFGLNPQKYLFGLAAAAAEAGAELFQNSPVTDLRPHMGQFTLRLPGGVLQAKQVILATNGYSSDDIPAWLRARYLPSQSSVLVTRPLQDQELAAQGWTSDQMAYDTRHLLHYFRLMPDRRFLFGMRGGLRASAKAEAQIRRQLLRHFHKLFPAWREVEVTHRWSGLVSLGAGLVPFIGPVPDHPGLFAGLNYHGNGVAMGTYAGRILADLVRGTTPVLPYSSVVQTAPRFPLNAYRRAFLPLAYGYYALKDLSFATSSDKA</sequence>
<evidence type="ECO:0000256" key="1">
    <source>
        <dbReference type="ARBA" id="ARBA00023002"/>
    </source>
</evidence>
<keyword evidence="1" id="KW-0560">Oxidoreductase</keyword>
<dbReference type="GO" id="GO:0016491">
    <property type="term" value="F:oxidoreductase activity"/>
    <property type="evidence" value="ECO:0007669"/>
    <property type="project" value="UniProtKB-KW"/>
</dbReference>
<dbReference type="PANTHER" id="PTHR13847">
    <property type="entry name" value="SARCOSINE DEHYDROGENASE-RELATED"/>
    <property type="match status" value="1"/>
</dbReference>
<protein>
    <submittedName>
        <fullName evidence="3">FAD-dependent oxidoreductase</fullName>
    </submittedName>
</protein>
<dbReference type="Proteomes" id="UP000444174">
    <property type="component" value="Unassembled WGS sequence"/>
</dbReference>
<proteinExistence type="predicted"/>
<comment type="caution">
    <text evidence="3">The sequence shown here is derived from an EMBL/GenBank/DDBJ whole genome shotgun (WGS) entry which is preliminary data.</text>
</comment>
<dbReference type="Gene3D" id="3.50.50.60">
    <property type="entry name" value="FAD/NAD(P)-binding domain"/>
    <property type="match status" value="1"/>
</dbReference>
<accession>A0A843YFN3</accession>
<dbReference type="EMBL" id="WIBF01000004">
    <property type="protein sequence ID" value="MQQ08485.1"/>
    <property type="molecule type" value="Genomic_DNA"/>
</dbReference>
<name>A0A843YFN3_9RHOB</name>
<dbReference type="SUPFAM" id="SSF51905">
    <property type="entry name" value="FAD/NAD(P)-binding domain"/>
    <property type="match status" value="1"/>
</dbReference>
<dbReference type="Gene3D" id="3.30.9.10">
    <property type="entry name" value="D-Amino Acid Oxidase, subunit A, domain 2"/>
    <property type="match status" value="1"/>
</dbReference>
<dbReference type="GO" id="GO:0005737">
    <property type="term" value="C:cytoplasm"/>
    <property type="evidence" value="ECO:0007669"/>
    <property type="project" value="TreeGrafter"/>
</dbReference>
<organism evidence="3 4">
    <name type="scientific">Tritonibacter litoralis</name>
    <dbReference type="NCBI Taxonomy" id="2662264"/>
    <lineage>
        <taxon>Bacteria</taxon>
        <taxon>Pseudomonadati</taxon>
        <taxon>Pseudomonadota</taxon>
        <taxon>Alphaproteobacteria</taxon>
        <taxon>Rhodobacterales</taxon>
        <taxon>Paracoccaceae</taxon>
        <taxon>Tritonibacter</taxon>
    </lineage>
</organism>